<dbReference type="OrthoDB" id="5135333at2759"/>
<reference evidence="1" key="1">
    <citation type="submission" date="2015-01" db="EMBL/GenBank/DDBJ databases">
        <title>The Genome Sequence of Cladophialophora bantiana CBS 173.52.</title>
        <authorList>
            <consortium name="The Broad Institute Genomics Platform"/>
            <person name="Cuomo C."/>
            <person name="de Hoog S."/>
            <person name="Gorbushina A."/>
            <person name="Stielow B."/>
            <person name="Teixiera M."/>
            <person name="Abouelleil A."/>
            <person name="Chapman S.B."/>
            <person name="Priest M."/>
            <person name="Young S.K."/>
            <person name="Wortman J."/>
            <person name="Nusbaum C."/>
            <person name="Birren B."/>
        </authorList>
    </citation>
    <scope>NUCLEOTIDE SEQUENCE [LARGE SCALE GENOMIC DNA]</scope>
    <source>
        <strain evidence="1">CBS 173.52</strain>
    </source>
</reference>
<evidence type="ECO:0000313" key="1">
    <source>
        <dbReference type="EMBL" id="KIW95972.1"/>
    </source>
</evidence>
<dbReference type="Proteomes" id="UP000053789">
    <property type="component" value="Unassembled WGS sequence"/>
</dbReference>
<dbReference type="EMBL" id="KN846983">
    <property type="protein sequence ID" value="KIW95972.1"/>
    <property type="molecule type" value="Genomic_DNA"/>
</dbReference>
<dbReference type="VEuPathDB" id="FungiDB:Z519_03038"/>
<dbReference type="GeneID" id="27695966"/>
<dbReference type="RefSeq" id="XP_016622641.1">
    <property type="nucleotide sequence ID" value="XM_016760791.1"/>
</dbReference>
<sequence>MDIVCKQAVLAIVGTAGSNCEAGLPRSHPGAPRITPTTAEVGGRTFMLAQPSLDLVLGKTI</sequence>
<dbReference type="HOGENOM" id="CLU_2922439_0_0_1"/>
<accession>A0A0D2GBR5</accession>
<protein>
    <submittedName>
        <fullName evidence="1">Uncharacterized protein</fullName>
    </submittedName>
</protein>
<name>A0A0D2GBR5_CLAB1</name>
<evidence type="ECO:0000313" key="2">
    <source>
        <dbReference type="Proteomes" id="UP000053789"/>
    </source>
</evidence>
<proteinExistence type="predicted"/>
<gene>
    <name evidence="1" type="ORF">Z519_03038</name>
</gene>
<organism evidence="1 2">
    <name type="scientific">Cladophialophora bantiana (strain ATCC 10958 / CBS 173.52 / CDC B-1940 / NIH 8579)</name>
    <name type="common">Xylohypha bantiana</name>
    <dbReference type="NCBI Taxonomy" id="1442370"/>
    <lineage>
        <taxon>Eukaryota</taxon>
        <taxon>Fungi</taxon>
        <taxon>Dikarya</taxon>
        <taxon>Ascomycota</taxon>
        <taxon>Pezizomycotina</taxon>
        <taxon>Eurotiomycetes</taxon>
        <taxon>Chaetothyriomycetidae</taxon>
        <taxon>Chaetothyriales</taxon>
        <taxon>Herpotrichiellaceae</taxon>
        <taxon>Cladophialophora</taxon>
    </lineage>
</organism>
<dbReference type="AlphaFoldDB" id="A0A0D2GBR5"/>
<keyword evidence="2" id="KW-1185">Reference proteome</keyword>